<dbReference type="InterPro" id="IPR015797">
    <property type="entry name" value="NUDIX_hydrolase-like_dom_sf"/>
</dbReference>
<dbReference type="InterPro" id="IPR000086">
    <property type="entry name" value="NUDIX_hydrolase_dom"/>
</dbReference>
<feature type="domain" description="Nudix hydrolase" evidence="4">
    <location>
        <begin position="4"/>
        <end position="135"/>
    </location>
</feature>
<dbReference type="PROSITE" id="PS00893">
    <property type="entry name" value="NUDIX_BOX"/>
    <property type="match status" value="1"/>
</dbReference>
<dbReference type="SUPFAM" id="SSF55811">
    <property type="entry name" value="Nudix"/>
    <property type="match status" value="1"/>
</dbReference>
<dbReference type="PANTHER" id="PTHR16099:SF5">
    <property type="entry name" value="NUCLEOTIDE TRIPHOSPHATE DIPHOSPHATASE NUDT15"/>
    <property type="match status" value="1"/>
</dbReference>
<proteinExistence type="inferred from homology"/>
<dbReference type="CDD" id="cd04678">
    <property type="entry name" value="NUDIX_MTH2_Nudt15"/>
    <property type="match status" value="1"/>
</dbReference>
<evidence type="ECO:0000259" key="4">
    <source>
        <dbReference type="PROSITE" id="PS51462"/>
    </source>
</evidence>
<keyword evidence="6" id="KW-1185">Reference proteome</keyword>
<evidence type="ECO:0000256" key="2">
    <source>
        <dbReference type="ARBA" id="ARBA00022801"/>
    </source>
</evidence>
<dbReference type="Pfam" id="PF00293">
    <property type="entry name" value="NUDIX"/>
    <property type="match status" value="1"/>
</dbReference>
<evidence type="ECO:0000256" key="3">
    <source>
        <dbReference type="RuleBase" id="RU003476"/>
    </source>
</evidence>
<gene>
    <name evidence="5" type="ORF">Megvenef_01573</name>
</gene>
<comment type="similarity">
    <text evidence="3">Belongs to the Nudix hydrolase family.</text>
</comment>
<sequence length="138" mass="15982">MNTEPRVGIGVLIFNSKHEILLGKRIGSHGEFSWVPPGGHLHFGETMEFCAIRETEEETGLIIQNPEFLAITNDFFEKEQKHYISIFMRANYTLEQRIENKEPHKIEEWLWFNTNNLPAPLFLPLKQLIEGKGYGGKI</sequence>
<dbReference type="InterPro" id="IPR020084">
    <property type="entry name" value="NUDIX_hydrolase_CS"/>
</dbReference>
<dbReference type="PROSITE" id="PS51462">
    <property type="entry name" value="NUDIX"/>
    <property type="match status" value="1"/>
</dbReference>
<protein>
    <submittedName>
        <fullName evidence="5">NUDIX domain-containing protein</fullName>
    </submittedName>
</protein>
<organism evidence="5 6">
    <name type="scientific">Candidatus Megaera venefica</name>
    <dbReference type="NCBI Taxonomy" id="2055910"/>
    <lineage>
        <taxon>Bacteria</taxon>
        <taxon>Pseudomonadati</taxon>
        <taxon>Pseudomonadota</taxon>
        <taxon>Alphaproteobacteria</taxon>
        <taxon>Rickettsiales</taxon>
        <taxon>Rickettsiaceae</taxon>
        <taxon>Candidatus Megaera</taxon>
    </lineage>
</organism>
<dbReference type="InterPro" id="IPR020476">
    <property type="entry name" value="Nudix_hydrolase"/>
</dbReference>
<dbReference type="PRINTS" id="PR00502">
    <property type="entry name" value="NUDIXFAMILY"/>
</dbReference>
<comment type="caution">
    <text evidence="5">The sequence shown here is derived from an EMBL/GenBank/DDBJ whole genome shotgun (WGS) entry which is preliminary data.</text>
</comment>
<dbReference type="RefSeq" id="WP_322777500.1">
    <property type="nucleotide sequence ID" value="NZ_JARJFB010000184.1"/>
</dbReference>
<dbReference type="EMBL" id="JARJFB010000184">
    <property type="protein sequence ID" value="MEA0971590.1"/>
    <property type="molecule type" value="Genomic_DNA"/>
</dbReference>
<name>A0ABU5NEK9_9RICK</name>
<dbReference type="Gene3D" id="3.90.79.10">
    <property type="entry name" value="Nucleoside Triphosphate Pyrophosphohydrolase"/>
    <property type="match status" value="1"/>
</dbReference>
<accession>A0ABU5NEK9</accession>
<reference evidence="5 6" key="1">
    <citation type="submission" date="2023-03" db="EMBL/GenBank/DDBJ databases">
        <title>Host association and intracellularity evolved multiple times independently in the Rickettsiales.</title>
        <authorList>
            <person name="Castelli M."/>
            <person name="Nardi T."/>
            <person name="Gammuto L."/>
            <person name="Bellinzona G."/>
            <person name="Sabaneyeva E."/>
            <person name="Potekhin A."/>
            <person name="Serra V."/>
            <person name="Petroni G."/>
            <person name="Sassera D."/>
        </authorList>
    </citation>
    <scope>NUCLEOTIDE SEQUENCE [LARGE SCALE GENOMIC DNA]</scope>
    <source>
        <strain evidence="5 6">Sr 2-6</strain>
    </source>
</reference>
<evidence type="ECO:0000256" key="1">
    <source>
        <dbReference type="ARBA" id="ARBA00001946"/>
    </source>
</evidence>
<evidence type="ECO:0000313" key="6">
    <source>
        <dbReference type="Proteomes" id="UP001291687"/>
    </source>
</evidence>
<dbReference type="Proteomes" id="UP001291687">
    <property type="component" value="Unassembled WGS sequence"/>
</dbReference>
<keyword evidence="2 3" id="KW-0378">Hydrolase</keyword>
<evidence type="ECO:0000313" key="5">
    <source>
        <dbReference type="EMBL" id="MEA0971590.1"/>
    </source>
</evidence>
<dbReference type="PANTHER" id="PTHR16099">
    <property type="entry name" value="8-OXO-DGTP DIPHOSPHATES NUDT15"/>
    <property type="match status" value="1"/>
</dbReference>
<comment type="cofactor">
    <cofactor evidence="1">
        <name>Mg(2+)</name>
        <dbReference type="ChEBI" id="CHEBI:18420"/>
    </cofactor>
</comment>